<dbReference type="Pfam" id="PF13011">
    <property type="entry name" value="LZ_Tnp_IS481"/>
    <property type="match status" value="1"/>
</dbReference>
<keyword evidence="3" id="KW-1185">Reference proteome</keyword>
<evidence type="ECO:0000313" key="3">
    <source>
        <dbReference type="Proteomes" id="UP001589890"/>
    </source>
</evidence>
<sequence>MHHSTLHRWIARYLTELLAGLADRSHRPHCRPLR</sequence>
<proteinExistence type="predicted"/>
<dbReference type="RefSeq" id="WP_380043876.1">
    <property type="nucleotide sequence ID" value="NZ_JBHLTC010000002.1"/>
</dbReference>
<dbReference type="Proteomes" id="UP001589890">
    <property type="component" value="Unassembled WGS sequence"/>
</dbReference>
<organism evidence="2 3">
    <name type="scientific">Kribbella deserti</name>
    <dbReference type="NCBI Taxonomy" id="1926257"/>
    <lineage>
        <taxon>Bacteria</taxon>
        <taxon>Bacillati</taxon>
        <taxon>Actinomycetota</taxon>
        <taxon>Actinomycetes</taxon>
        <taxon>Propionibacteriales</taxon>
        <taxon>Kribbellaceae</taxon>
        <taxon>Kribbella</taxon>
    </lineage>
</organism>
<evidence type="ECO:0000259" key="1">
    <source>
        <dbReference type="Pfam" id="PF13011"/>
    </source>
</evidence>
<comment type="caution">
    <text evidence="2">The sequence shown here is derived from an EMBL/GenBank/DDBJ whole genome shotgun (WGS) entry which is preliminary data.</text>
</comment>
<gene>
    <name evidence="2" type="ORF">ACFFGN_03885</name>
</gene>
<name>A0ABV6QEX7_9ACTN</name>
<feature type="domain" description="DNA-binding" evidence="1">
    <location>
        <begin position="5"/>
        <end position="32"/>
    </location>
</feature>
<accession>A0ABV6QEX7</accession>
<dbReference type="EMBL" id="JBHLTC010000002">
    <property type="protein sequence ID" value="MFC0623187.1"/>
    <property type="molecule type" value="Genomic_DNA"/>
</dbReference>
<reference evidence="2 3" key="1">
    <citation type="submission" date="2024-09" db="EMBL/GenBank/DDBJ databases">
        <authorList>
            <person name="Sun Q."/>
            <person name="Mori K."/>
        </authorList>
    </citation>
    <scope>NUCLEOTIDE SEQUENCE [LARGE SCALE GENOMIC DNA]</scope>
    <source>
        <strain evidence="2 3">CGMCC 1.15906</strain>
    </source>
</reference>
<protein>
    <submittedName>
        <fullName evidence="2">Leucine zipper domain-containing protein</fullName>
    </submittedName>
</protein>
<evidence type="ECO:0000313" key="2">
    <source>
        <dbReference type="EMBL" id="MFC0623187.1"/>
    </source>
</evidence>
<dbReference type="InterPro" id="IPR024967">
    <property type="entry name" value="DNA-bd_IS481-type"/>
</dbReference>